<dbReference type="AlphaFoldDB" id="A0A9N8RQG6"/>
<protein>
    <recommendedName>
        <fullName evidence="3">Ubiquitin-like protease family profile domain-containing protein</fullName>
    </recommendedName>
</protein>
<name>A0A9N8RQG6_GIBZA</name>
<dbReference type="EMBL" id="CAJPIJ010000194">
    <property type="protein sequence ID" value="CAG2009922.1"/>
    <property type="molecule type" value="Genomic_DNA"/>
</dbReference>
<evidence type="ECO:0000313" key="1">
    <source>
        <dbReference type="EMBL" id="CAG2009922.1"/>
    </source>
</evidence>
<accession>A0A9N8RQG6</accession>
<evidence type="ECO:0000313" key="2">
    <source>
        <dbReference type="Proteomes" id="UP000746612"/>
    </source>
</evidence>
<sequence>MQQASQQVTARMLSQIVPIGHREYQRKRLGTHLAWGHKWLRLVEGLRAGILFKEAWKLAKSPEFTVNDVIKKLSKNPKKTIVLKLLGTQIDLLFQQGTTNPEMFRQSLKKEGLLLPDPTPSTEFTELDELHREIKDSSRGGSLSVVHANYNFFEDSLLLLREGQWINEEDGCQQDFPEFQYIEAETPKQNDGHSCGPLVIRHARRRMLNLPLIPGSIDGRELRAEAIQLLHSAWLSGHLIVAPKTQGRKRKAQSSKEDKPFVIDPDNYIEISD</sequence>
<proteinExistence type="predicted"/>
<gene>
    <name evidence="1" type="ORF">MDCFG202_LOCUS591788</name>
</gene>
<dbReference type="Proteomes" id="UP000746612">
    <property type="component" value="Unassembled WGS sequence"/>
</dbReference>
<organism evidence="1 2">
    <name type="scientific">Gibberella zeae</name>
    <name type="common">Wheat head blight fungus</name>
    <name type="synonym">Fusarium graminearum</name>
    <dbReference type="NCBI Taxonomy" id="5518"/>
    <lineage>
        <taxon>Eukaryota</taxon>
        <taxon>Fungi</taxon>
        <taxon>Dikarya</taxon>
        <taxon>Ascomycota</taxon>
        <taxon>Pezizomycotina</taxon>
        <taxon>Sordariomycetes</taxon>
        <taxon>Hypocreomycetidae</taxon>
        <taxon>Hypocreales</taxon>
        <taxon>Nectriaceae</taxon>
        <taxon>Fusarium</taxon>
    </lineage>
</organism>
<reference evidence="1" key="1">
    <citation type="submission" date="2021-03" db="EMBL/GenBank/DDBJ databases">
        <authorList>
            <person name="Alouane T."/>
            <person name="Langin T."/>
            <person name="Bonhomme L."/>
        </authorList>
    </citation>
    <scope>NUCLEOTIDE SEQUENCE</scope>
    <source>
        <strain evidence="1">MDC_Fg202</strain>
    </source>
</reference>
<evidence type="ECO:0008006" key="3">
    <source>
        <dbReference type="Google" id="ProtNLM"/>
    </source>
</evidence>
<comment type="caution">
    <text evidence="1">The sequence shown here is derived from an EMBL/GenBank/DDBJ whole genome shotgun (WGS) entry which is preliminary data.</text>
</comment>